<proteinExistence type="predicted"/>
<feature type="compositionally biased region" description="Basic and acidic residues" evidence="1">
    <location>
        <begin position="1"/>
        <end position="14"/>
    </location>
</feature>
<sequence>MKNDKPNLESDFYKQHNPNSEYQKKQDKTRVFRCAVCDKEIASFNGYSGHQRSKHGFRGAESPLWADELLS</sequence>
<dbReference type="PROSITE" id="PS00028">
    <property type="entry name" value="ZINC_FINGER_C2H2_1"/>
    <property type="match status" value="1"/>
</dbReference>
<evidence type="ECO:0000313" key="3">
    <source>
        <dbReference type="EMBL" id="CAJ2505132.1"/>
    </source>
</evidence>
<protein>
    <submittedName>
        <fullName evidence="3">Uu.00g125260.m01.CDS01</fullName>
    </submittedName>
</protein>
<gene>
    <name evidence="3" type="ORF">KHLLAP_LOCUS5600</name>
</gene>
<accession>A0AAI8YHT7</accession>
<feature type="domain" description="C2H2-type" evidence="2">
    <location>
        <begin position="34"/>
        <end position="55"/>
    </location>
</feature>
<keyword evidence="4" id="KW-1185">Reference proteome</keyword>
<feature type="region of interest" description="Disordered" evidence="1">
    <location>
        <begin position="1"/>
        <end position="26"/>
    </location>
</feature>
<organism evidence="3 4">
    <name type="scientific">Anthostomella pinea</name>
    <dbReference type="NCBI Taxonomy" id="933095"/>
    <lineage>
        <taxon>Eukaryota</taxon>
        <taxon>Fungi</taxon>
        <taxon>Dikarya</taxon>
        <taxon>Ascomycota</taxon>
        <taxon>Pezizomycotina</taxon>
        <taxon>Sordariomycetes</taxon>
        <taxon>Xylariomycetidae</taxon>
        <taxon>Xylariales</taxon>
        <taxon>Xylariaceae</taxon>
        <taxon>Anthostomella</taxon>
    </lineage>
</organism>
<dbReference type="InterPro" id="IPR013087">
    <property type="entry name" value="Znf_C2H2_type"/>
</dbReference>
<evidence type="ECO:0000259" key="2">
    <source>
        <dbReference type="PROSITE" id="PS00028"/>
    </source>
</evidence>
<comment type="caution">
    <text evidence="3">The sequence shown here is derived from an EMBL/GenBank/DDBJ whole genome shotgun (WGS) entry which is preliminary data.</text>
</comment>
<name>A0AAI8YHT7_9PEZI</name>
<reference evidence="3" key="1">
    <citation type="submission" date="2023-10" db="EMBL/GenBank/DDBJ databases">
        <authorList>
            <person name="Hackl T."/>
        </authorList>
    </citation>
    <scope>NUCLEOTIDE SEQUENCE</scope>
</reference>
<dbReference type="Proteomes" id="UP001295740">
    <property type="component" value="Unassembled WGS sequence"/>
</dbReference>
<dbReference type="AlphaFoldDB" id="A0AAI8YHT7"/>
<evidence type="ECO:0000256" key="1">
    <source>
        <dbReference type="SAM" id="MobiDB-lite"/>
    </source>
</evidence>
<evidence type="ECO:0000313" key="4">
    <source>
        <dbReference type="Proteomes" id="UP001295740"/>
    </source>
</evidence>
<dbReference type="EMBL" id="CAUWAG010000007">
    <property type="protein sequence ID" value="CAJ2505132.1"/>
    <property type="molecule type" value="Genomic_DNA"/>
</dbReference>